<dbReference type="InterPro" id="IPR045865">
    <property type="entry name" value="ACT-like_dom_sf"/>
</dbReference>
<keyword evidence="1" id="KW-0472">Membrane</keyword>
<feature type="domain" description="CASTOR ACT" evidence="2">
    <location>
        <begin position="82"/>
        <end position="144"/>
    </location>
</feature>
<reference evidence="4 5" key="1">
    <citation type="submission" date="2020-01" db="EMBL/GenBank/DDBJ databases">
        <title>Draft genome sequence of Cand. Neptunochlamydia vexilliferae K9.</title>
        <authorList>
            <person name="Schulz F."/>
            <person name="Koestlbacher S."/>
            <person name="Wascher F."/>
            <person name="Pizzetti I."/>
            <person name="Horn M."/>
        </authorList>
    </citation>
    <scope>NUCLEOTIDE SEQUENCE [LARGE SCALE GENOMIC DNA]</scope>
    <source>
        <strain evidence="4 5">K9</strain>
    </source>
</reference>
<organism evidence="4 5">
    <name type="scientific">Candidatus Neptunichlamydia vexilliferae</name>
    <dbReference type="NCBI Taxonomy" id="1651774"/>
    <lineage>
        <taxon>Bacteria</taxon>
        <taxon>Pseudomonadati</taxon>
        <taxon>Chlamydiota</taxon>
        <taxon>Chlamydiia</taxon>
        <taxon>Parachlamydiales</taxon>
        <taxon>Simkaniaceae</taxon>
        <taxon>Candidatus Neptunichlamydia</taxon>
    </lineage>
</organism>
<sequence>MPIRFFLQKNLRPIYPLGILTKLMNVLLLILLAEKLTVCQMDQSEPIPPWATQSNTFFSVTLTEDELSIVCPSRYVPKGTKCERDWVAYKVAGPLDFGLTGILASIANPLAAANISLFAISTYDTDYILVKEKDRKSSIETLRKAGFSVEVQ</sequence>
<feature type="transmembrane region" description="Helical" evidence="1">
    <location>
        <begin position="14"/>
        <end position="33"/>
    </location>
</feature>
<gene>
    <name evidence="4" type="ORF">NEPTK9_001666</name>
</gene>
<evidence type="ECO:0000259" key="2">
    <source>
        <dbReference type="Pfam" id="PF13840"/>
    </source>
</evidence>
<dbReference type="Pfam" id="PF13840">
    <property type="entry name" value="ACT_7"/>
    <property type="match status" value="1"/>
</dbReference>
<protein>
    <recommendedName>
        <fullName evidence="6">Aspartate kinase</fullName>
    </recommendedName>
</protein>
<dbReference type="Gene3D" id="3.30.2130.10">
    <property type="entry name" value="VC0802-like"/>
    <property type="match status" value="1"/>
</dbReference>
<evidence type="ECO:0000256" key="1">
    <source>
        <dbReference type="SAM" id="Phobius"/>
    </source>
</evidence>
<evidence type="ECO:0000259" key="3">
    <source>
        <dbReference type="Pfam" id="PF21631"/>
    </source>
</evidence>
<dbReference type="SUPFAM" id="SSF55021">
    <property type="entry name" value="ACT-like"/>
    <property type="match status" value="2"/>
</dbReference>
<accession>A0ABS0B190</accession>
<keyword evidence="1" id="KW-1133">Transmembrane helix</keyword>
<evidence type="ECO:0000313" key="5">
    <source>
        <dbReference type="Proteomes" id="UP001194714"/>
    </source>
</evidence>
<dbReference type="PANTHER" id="PTHR31131">
    <property type="entry name" value="CHROMOSOME 1, WHOLE GENOME SHOTGUN SEQUENCE"/>
    <property type="match status" value="1"/>
</dbReference>
<dbReference type="EMBL" id="JAAEJV010000079">
    <property type="protein sequence ID" value="MBF5060136.1"/>
    <property type="molecule type" value="Genomic_DNA"/>
</dbReference>
<dbReference type="InterPro" id="IPR016540">
    <property type="entry name" value="UCP008459"/>
</dbReference>
<dbReference type="Proteomes" id="UP001194714">
    <property type="component" value="Unassembled WGS sequence"/>
</dbReference>
<dbReference type="PIRSF" id="PIRSF008459">
    <property type="entry name" value="UCP008459"/>
    <property type="match status" value="1"/>
</dbReference>
<feature type="domain" description="A9CJY8-like N-terminal" evidence="3">
    <location>
        <begin position="35"/>
        <end position="78"/>
    </location>
</feature>
<dbReference type="Pfam" id="PF21631">
    <property type="entry name" value="A9CJY8-like_N"/>
    <property type="match status" value="1"/>
</dbReference>
<name>A0ABS0B190_9BACT</name>
<dbReference type="InterPro" id="IPR049447">
    <property type="entry name" value="A9CJY8-like_N"/>
</dbReference>
<proteinExistence type="predicted"/>
<evidence type="ECO:0008006" key="6">
    <source>
        <dbReference type="Google" id="ProtNLM"/>
    </source>
</evidence>
<keyword evidence="1" id="KW-0812">Transmembrane</keyword>
<dbReference type="InterPro" id="IPR027795">
    <property type="entry name" value="CASTOR_ACT_dom"/>
</dbReference>
<comment type="caution">
    <text evidence="4">The sequence shown here is derived from an EMBL/GenBank/DDBJ whole genome shotgun (WGS) entry which is preliminary data.</text>
</comment>
<evidence type="ECO:0000313" key="4">
    <source>
        <dbReference type="EMBL" id="MBF5060136.1"/>
    </source>
</evidence>
<keyword evidence="5" id="KW-1185">Reference proteome</keyword>
<dbReference type="PANTHER" id="PTHR31131:SF6">
    <property type="entry name" value="CASTOR ACT DOMAIN-CONTAINING PROTEIN"/>
    <property type="match status" value="1"/>
</dbReference>
<dbReference type="InterPro" id="IPR051719">
    <property type="entry name" value="CASTOR_mTORC1"/>
</dbReference>